<feature type="domain" description="BON" evidence="3">
    <location>
        <begin position="148"/>
        <end position="216"/>
    </location>
</feature>
<dbReference type="PROSITE" id="PS51371">
    <property type="entry name" value="CBS"/>
    <property type="match status" value="2"/>
</dbReference>
<feature type="domain" description="CBS" evidence="4">
    <location>
        <begin position="1"/>
        <end position="57"/>
    </location>
</feature>
<evidence type="ECO:0000259" key="4">
    <source>
        <dbReference type="PROSITE" id="PS51371"/>
    </source>
</evidence>
<proteinExistence type="predicted"/>
<dbReference type="InterPro" id="IPR046342">
    <property type="entry name" value="CBS_dom_sf"/>
</dbReference>
<dbReference type="EMBL" id="JAAEDM010000066">
    <property type="protein sequence ID" value="MBR0673296.1"/>
    <property type="molecule type" value="Genomic_DNA"/>
</dbReference>
<comment type="caution">
    <text evidence="5">The sequence shown here is derived from an EMBL/GenBank/DDBJ whole genome shotgun (WGS) entry which is preliminary data.</text>
</comment>
<keyword evidence="1 2" id="KW-0129">CBS domain</keyword>
<evidence type="ECO:0000259" key="3">
    <source>
        <dbReference type="PROSITE" id="PS50914"/>
    </source>
</evidence>
<dbReference type="PIRSF" id="PIRSF036990">
    <property type="entry name" value="UCP036990_CBS_BON"/>
    <property type="match status" value="1"/>
</dbReference>
<dbReference type="SMART" id="SM00116">
    <property type="entry name" value="CBS"/>
    <property type="match status" value="2"/>
</dbReference>
<dbReference type="Pfam" id="PF00571">
    <property type="entry name" value="CBS"/>
    <property type="match status" value="2"/>
</dbReference>
<dbReference type="InterPro" id="IPR051257">
    <property type="entry name" value="Diverse_CBS-Domain"/>
</dbReference>
<dbReference type="Proteomes" id="UP001138751">
    <property type="component" value="Unassembled WGS sequence"/>
</dbReference>
<dbReference type="Gene3D" id="3.10.580.10">
    <property type="entry name" value="CBS-domain"/>
    <property type="match status" value="1"/>
</dbReference>
<dbReference type="SUPFAM" id="SSF54631">
    <property type="entry name" value="CBS-domain pair"/>
    <property type="match status" value="1"/>
</dbReference>
<name>A0A9X9X1L7_9PROT</name>
<dbReference type="Pfam" id="PF04972">
    <property type="entry name" value="BON"/>
    <property type="match status" value="1"/>
</dbReference>
<feature type="domain" description="CBS" evidence="4">
    <location>
        <begin position="88"/>
        <end position="143"/>
    </location>
</feature>
<keyword evidence="6" id="KW-1185">Reference proteome</keyword>
<evidence type="ECO:0000256" key="1">
    <source>
        <dbReference type="ARBA" id="ARBA00023122"/>
    </source>
</evidence>
<evidence type="ECO:0000313" key="6">
    <source>
        <dbReference type="Proteomes" id="UP001138751"/>
    </source>
</evidence>
<dbReference type="InterPro" id="IPR017080">
    <property type="entry name" value="UCP036990_CBS_BON"/>
</dbReference>
<protein>
    <submittedName>
        <fullName evidence="5">CBS domain-containing protein</fullName>
    </submittedName>
</protein>
<dbReference type="PANTHER" id="PTHR43080:SF26">
    <property type="entry name" value="REGULATORY PROTEIN"/>
    <property type="match status" value="1"/>
</dbReference>
<dbReference type="PANTHER" id="PTHR43080">
    <property type="entry name" value="CBS DOMAIN-CONTAINING PROTEIN CBSX3, MITOCHONDRIAL"/>
    <property type="match status" value="1"/>
</dbReference>
<dbReference type="AlphaFoldDB" id="A0A9X9X1L7"/>
<dbReference type="CDD" id="cd04586">
    <property type="entry name" value="CBS_pair_BON_assoc"/>
    <property type="match status" value="1"/>
</dbReference>
<evidence type="ECO:0000256" key="2">
    <source>
        <dbReference type="PROSITE-ProRule" id="PRU00703"/>
    </source>
</evidence>
<dbReference type="InterPro" id="IPR007055">
    <property type="entry name" value="BON_dom"/>
</dbReference>
<organism evidence="5 6">
    <name type="scientific">Neoroseomonas soli</name>
    <dbReference type="NCBI Taxonomy" id="1081025"/>
    <lineage>
        <taxon>Bacteria</taxon>
        <taxon>Pseudomonadati</taxon>
        <taxon>Pseudomonadota</taxon>
        <taxon>Alphaproteobacteria</taxon>
        <taxon>Acetobacterales</taxon>
        <taxon>Acetobacteraceae</taxon>
        <taxon>Neoroseomonas</taxon>
    </lineage>
</organism>
<gene>
    <name evidence="5" type="ORF">GXW76_19125</name>
</gene>
<dbReference type="InterPro" id="IPR000644">
    <property type="entry name" value="CBS_dom"/>
</dbReference>
<reference evidence="5" key="2">
    <citation type="journal article" date="2021" name="Syst. Appl. Microbiol.">
        <title>Roseomonas hellenica sp. nov., isolated from roots of wild-growing Alkanna tinctoria.</title>
        <authorList>
            <person name="Rat A."/>
            <person name="Naranjo H.D."/>
            <person name="Lebbe L."/>
            <person name="Cnockaert M."/>
            <person name="Krigas N."/>
            <person name="Grigoriadou K."/>
            <person name="Maloupa E."/>
            <person name="Willems A."/>
        </authorList>
    </citation>
    <scope>NUCLEOTIDE SEQUENCE</scope>
    <source>
        <strain evidence="5">LMG 31231</strain>
    </source>
</reference>
<evidence type="ECO:0000313" key="5">
    <source>
        <dbReference type="EMBL" id="MBR0673296.1"/>
    </source>
</evidence>
<sequence length="223" mass="24137">MTSEVVTIPPNMPVTSIARLLADRGISGVPVLDADGALLGLVTQADLVSRLSRTTETAPSWLRWLFADTARAADRYARTHGFVAEEVMTPDIVAVPPNTPVSAIAETLEKKGIRRVLVTERGQLRGVVSRSDLLRAVTSNETEAAELPDGRIRVAIVAAMRREPWADPFHTLVEVHDGMVEFYGFAPGPAVQRALRVLAEQVPGVKGVSDHTEPLPAYYQGPL</sequence>
<dbReference type="PROSITE" id="PS50914">
    <property type="entry name" value="BON"/>
    <property type="match status" value="1"/>
</dbReference>
<reference evidence="5" key="1">
    <citation type="submission" date="2020-01" db="EMBL/GenBank/DDBJ databases">
        <authorList>
            <person name="Rat A."/>
        </authorList>
    </citation>
    <scope>NUCLEOTIDE SEQUENCE</scope>
    <source>
        <strain evidence="5">LMG 31231</strain>
    </source>
</reference>
<accession>A0A9X9X1L7</accession>